<dbReference type="InterPro" id="IPR016181">
    <property type="entry name" value="Acyl_CoA_acyltransferase"/>
</dbReference>
<dbReference type="Gene3D" id="3.40.630.30">
    <property type="match status" value="1"/>
</dbReference>
<dbReference type="Pfam" id="PF13302">
    <property type="entry name" value="Acetyltransf_3"/>
    <property type="match status" value="1"/>
</dbReference>
<keyword evidence="2" id="KW-0808">Transferase</keyword>
<dbReference type="AlphaFoldDB" id="A0A1N7P0A8"/>
<dbReference type="GO" id="GO:0008999">
    <property type="term" value="F:protein-N-terminal-alanine acetyltransferase activity"/>
    <property type="evidence" value="ECO:0007669"/>
    <property type="project" value="TreeGrafter"/>
</dbReference>
<dbReference type="InterPro" id="IPR000182">
    <property type="entry name" value="GNAT_dom"/>
</dbReference>
<dbReference type="STRING" id="252246.SAMN05421799_110121"/>
<accession>A0A1N7P0A8</accession>
<reference evidence="3" key="1">
    <citation type="submission" date="2017-01" db="EMBL/GenBank/DDBJ databases">
        <authorList>
            <person name="Varghese N."/>
            <person name="Submissions S."/>
        </authorList>
    </citation>
    <scope>NUCLEOTIDE SEQUENCE [LARGE SCALE GENOMIC DNA]</scope>
    <source>
        <strain evidence="3">DSM 16176</strain>
    </source>
</reference>
<organism evidence="2 3">
    <name type="scientific">Alicyclobacillus vulcanalis</name>
    <dbReference type="NCBI Taxonomy" id="252246"/>
    <lineage>
        <taxon>Bacteria</taxon>
        <taxon>Bacillati</taxon>
        <taxon>Bacillota</taxon>
        <taxon>Bacilli</taxon>
        <taxon>Bacillales</taxon>
        <taxon>Alicyclobacillaceae</taxon>
        <taxon>Alicyclobacillus</taxon>
    </lineage>
</organism>
<dbReference type="OrthoDB" id="9799321at2"/>
<dbReference type="RefSeq" id="WP_076348353.1">
    <property type="nucleotide sequence ID" value="NZ_FTOO01000010.1"/>
</dbReference>
<name>A0A1N7P0A8_9BACL</name>
<proteinExistence type="predicted"/>
<dbReference type="InterPro" id="IPR051908">
    <property type="entry name" value="Ribosomal_N-acetyltransferase"/>
</dbReference>
<sequence length="184" mass="21399">MFCQRIDDSLCLRLLEPRDAEDLYRLLDESRAYLREWLPFLDDNQSSADTRAFILSGLKRYANQDGAEIGLWYQGEIAGVLGLHFIDWANRATSLGYWLGERYQGKGIMTRACQAVIDILFRDYGLMRVEIRAATGNRKSRAVAERLGFTYEGFKRQAEWLYDHYVDHAVYSMLAHEWQSPRAT</sequence>
<gene>
    <name evidence="2" type="ORF">SAMN05421799_110121</name>
</gene>
<dbReference type="SUPFAM" id="SSF55729">
    <property type="entry name" value="Acyl-CoA N-acyltransferases (Nat)"/>
    <property type="match status" value="1"/>
</dbReference>
<feature type="domain" description="N-acetyltransferase" evidence="1">
    <location>
        <begin position="10"/>
        <end position="176"/>
    </location>
</feature>
<keyword evidence="3" id="KW-1185">Reference proteome</keyword>
<evidence type="ECO:0000313" key="3">
    <source>
        <dbReference type="Proteomes" id="UP000186156"/>
    </source>
</evidence>
<dbReference type="PANTHER" id="PTHR43441">
    <property type="entry name" value="RIBOSOMAL-PROTEIN-SERINE ACETYLTRANSFERASE"/>
    <property type="match status" value="1"/>
</dbReference>
<protein>
    <submittedName>
        <fullName evidence="2">Ribosomal-protein-serine acetyltransferase</fullName>
    </submittedName>
</protein>
<dbReference type="Proteomes" id="UP000186156">
    <property type="component" value="Unassembled WGS sequence"/>
</dbReference>
<evidence type="ECO:0000259" key="1">
    <source>
        <dbReference type="PROSITE" id="PS51186"/>
    </source>
</evidence>
<dbReference type="PANTHER" id="PTHR43441:SF12">
    <property type="entry name" value="RIBOSOMAL N-ACETYLTRANSFERASE YDAF-RELATED"/>
    <property type="match status" value="1"/>
</dbReference>
<dbReference type="GO" id="GO:0005737">
    <property type="term" value="C:cytoplasm"/>
    <property type="evidence" value="ECO:0007669"/>
    <property type="project" value="TreeGrafter"/>
</dbReference>
<dbReference type="EMBL" id="FTOO01000010">
    <property type="protein sequence ID" value="SIT03976.1"/>
    <property type="molecule type" value="Genomic_DNA"/>
</dbReference>
<dbReference type="GO" id="GO:1990189">
    <property type="term" value="F:protein N-terminal-serine acetyltransferase activity"/>
    <property type="evidence" value="ECO:0007669"/>
    <property type="project" value="TreeGrafter"/>
</dbReference>
<evidence type="ECO:0000313" key="2">
    <source>
        <dbReference type="EMBL" id="SIT03976.1"/>
    </source>
</evidence>
<dbReference type="PROSITE" id="PS51186">
    <property type="entry name" value="GNAT"/>
    <property type="match status" value="1"/>
</dbReference>